<feature type="domain" description="N-acetyltransferase" evidence="1">
    <location>
        <begin position="10"/>
        <end position="177"/>
    </location>
</feature>
<dbReference type="InterPro" id="IPR000182">
    <property type="entry name" value="GNAT_dom"/>
</dbReference>
<dbReference type="EMBL" id="DXDC01000330">
    <property type="protein sequence ID" value="HIY66787.1"/>
    <property type="molecule type" value="Genomic_DNA"/>
</dbReference>
<dbReference type="PROSITE" id="PS51186">
    <property type="entry name" value="GNAT"/>
    <property type="match status" value="1"/>
</dbReference>
<dbReference type="InterPro" id="IPR016181">
    <property type="entry name" value="Acyl_CoA_acyltransferase"/>
</dbReference>
<dbReference type="Pfam" id="PF13508">
    <property type="entry name" value="Acetyltransf_7"/>
    <property type="match status" value="1"/>
</dbReference>
<comment type="caution">
    <text evidence="2">The sequence shown here is derived from an EMBL/GenBank/DDBJ whole genome shotgun (WGS) entry which is preliminary data.</text>
</comment>
<proteinExistence type="predicted"/>
<reference evidence="2" key="1">
    <citation type="journal article" date="2021" name="PeerJ">
        <title>Extensive microbial diversity within the chicken gut microbiome revealed by metagenomics and culture.</title>
        <authorList>
            <person name="Gilroy R."/>
            <person name="Ravi A."/>
            <person name="Getino M."/>
            <person name="Pursley I."/>
            <person name="Horton D.L."/>
            <person name="Alikhan N.F."/>
            <person name="Baker D."/>
            <person name="Gharbi K."/>
            <person name="Hall N."/>
            <person name="Watson M."/>
            <person name="Adriaenssens E.M."/>
            <person name="Foster-Nyarko E."/>
            <person name="Jarju S."/>
            <person name="Secka A."/>
            <person name="Antonio M."/>
            <person name="Oren A."/>
            <person name="Chaudhuri R.R."/>
            <person name="La Ragione R."/>
            <person name="Hildebrand F."/>
            <person name="Pallen M.J."/>
        </authorList>
    </citation>
    <scope>NUCLEOTIDE SEQUENCE</scope>
    <source>
        <strain evidence="2">ChiGjej1B1-98</strain>
    </source>
</reference>
<dbReference type="AlphaFoldDB" id="A0A9D1YW02"/>
<protein>
    <submittedName>
        <fullName evidence="2">GNAT family N-acetyltransferase</fullName>
    </submittedName>
</protein>
<evidence type="ECO:0000313" key="3">
    <source>
        <dbReference type="Proteomes" id="UP000824005"/>
    </source>
</evidence>
<evidence type="ECO:0000259" key="1">
    <source>
        <dbReference type="PROSITE" id="PS51186"/>
    </source>
</evidence>
<dbReference type="Proteomes" id="UP000824005">
    <property type="component" value="Unassembled WGS sequence"/>
</dbReference>
<evidence type="ECO:0000313" key="2">
    <source>
        <dbReference type="EMBL" id="HIY66787.1"/>
    </source>
</evidence>
<reference evidence="2" key="2">
    <citation type="submission" date="2021-04" db="EMBL/GenBank/DDBJ databases">
        <authorList>
            <person name="Gilroy R."/>
        </authorList>
    </citation>
    <scope>NUCLEOTIDE SEQUENCE</scope>
    <source>
        <strain evidence="2">ChiGjej1B1-98</strain>
    </source>
</reference>
<name>A0A9D1YW02_9MICO</name>
<dbReference type="SUPFAM" id="SSF55729">
    <property type="entry name" value="Acyl-CoA N-acyltransferases (Nat)"/>
    <property type="match status" value="1"/>
</dbReference>
<dbReference type="Gene3D" id="3.40.630.30">
    <property type="match status" value="1"/>
</dbReference>
<gene>
    <name evidence="2" type="ORF">H9830_10980</name>
</gene>
<sequence length="187" mass="20575">MHTLVDGTEIEIRQPIGGDALAWDEFVAREQGATYDELPDEFVAQAVARAREVADERRKQFDEPGTSIRRIAVSGDEIFGVAEVGDGPPEWEIELGIEGIGYDRELVRLYLAPAAKGSGLASLLLSEVTTDEALYLWILDGNDRAHRFYVKHGFVDVDERVTAGESWGGMTMHRMVRPSGSNAARVG</sequence>
<dbReference type="GO" id="GO:0016747">
    <property type="term" value="F:acyltransferase activity, transferring groups other than amino-acyl groups"/>
    <property type="evidence" value="ECO:0007669"/>
    <property type="project" value="InterPro"/>
</dbReference>
<accession>A0A9D1YW02</accession>
<organism evidence="2 3">
    <name type="scientific">Candidatus Agrococcus pullicola</name>
    <dbReference type="NCBI Taxonomy" id="2838429"/>
    <lineage>
        <taxon>Bacteria</taxon>
        <taxon>Bacillati</taxon>
        <taxon>Actinomycetota</taxon>
        <taxon>Actinomycetes</taxon>
        <taxon>Micrococcales</taxon>
        <taxon>Microbacteriaceae</taxon>
        <taxon>Agrococcus</taxon>
    </lineage>
</organism>